<evidence type="ECO:0000313" key="3">
    <source>
        <dbReference type="Proteomes" id="UP000627521"/>
    </source>
</evidence>
<protein>
    <recommendedName>
        <fullName evidence="1">Protein glutaminase domain-containing protein</fullName>
    </recommendedName>
</protein>
<comment type="caution">
    <text evidence="2">The sequence shown here is derived from an EMBL/GenBank/DDBJ whole genome shotgun (WGS) entry which is preliminary data.</text>
</comment>
<organism evidence="2 3">
    <name type="scientific">Olleya marilimosa</name>
    <dbReference type="NCBI Taxonomy" id="272164"/>
    <lineage>
        <taxon>Bacteria</taxon>
        <taxon>Pseudomonadati</taxon>
        <taxon>Bacteroidota</taxon>
        <taxon>Flavobacteriia</taxon>
        <taxon>Flavobacteriales</taxon>
        <taxon>Flavobacteriaceae</taxon>
    </lineage>
</organism>
<name>A0ABR8LQM0_9FLAO</name>
<evidence type="ECO:0000259" key="1">
    <source>
        <dbReference type="Pfam" id="PF18626"/>
    </source>
</evidence>
<dbReference type="InterPro" id="IPR041325">
    <property type="entry name" value="Gln_deamidase_2"/>
</dbReference>
<dbReference type="EMBL" id="JACXXH010000001">
    <property type="protein sequence ID" value="MBD3861971.1"/>
    <property type="molecule type" value="Genomic_DNA"/>
</dbReference>
<dbReference type="Proteomes" id="UP000627521">
    <property type="component" value="Unassembled WGS sequence"/>
</dbReference>
<gene>
    <name evidence="2" type="ORF">IEG06_00815</name>
</gene>
<feature type="domain" description="Protein glutaminase" evidence="1">
    <location>
        <begin position="54"/>
        <end position="149"/>
    </location>
</feature>
<dbReference type="Pfam" id="PF18626">
    <property type="entry name" value="Gln_deamidase_2"/>
    <property type="match status" value="1"/>
</dbReference>
<evidence type="ECO:0000313" key="2">
    <source>
        <dbReference type="EMBL" id="MBD3861971.1"/>
    </source>
</evidence>
<dbReference type="RefSeq" id="WP_191100784.1">
    <property type="nucleotide sequence ID" value="NZ_JACXXH010000001.1"/>
</dbReference>
<keyword evidence="3" id="KW-1185">Reference proteome</keyword>
<accession>A0ABR8LQM0</accession>
<sequence>MKNIIFTVLIYGITFTSFSQDYFNVNEEYPCQGCVNYSADFNSQKKYTKEKINSVFDSIVNSGIEFNYPQGGCQNRAQIMSMYLTKKHNIEHSRIWLFAPIDLVKGDKRTLFISDKNNLTDKIEWNYHVAPSVLVKNGAIVDTLVIDPIDKLKKTIKSKGMAGCYWKF</sequence>
<reference evidence="2 3" key="1">
    <citation type="submission" date="2020-09" db="EMBL/GenBank/DDBJ databases">
        <title>Bacillus nautilus sp. nov., Chryseoglobus crepusculi sp. nov, and Psychrobacter noctis sp. nov., isolated from deep-sea sponges from the equatorial Atlantic.</title>
        <authorList>
            <person name="Stennett H.L."/>
            <person name="Williams S.E."/>
        </authorList>
    </citation>
    <scope>NUCLEOTIDE SEQUENCE [LARGE SCALE GENOMIC DNA]</scope>
    <source>
        <strain evidence="2 3">28M-24</strain>
    </source>
</reference>
<dbReference type="Gene3D" id="3.10.620.30">
    <property type="match status" value="1"/>
</dbReference>
<proteinExistence type="predicted"/>